<evidence type="ECO:0000256" key="7">
    <source>
        <dbReference type="PROSITE-ProRule" id="PRU00175"/>
    </source>
</evidence>
<dbReference type="PROSITE" id="PS50089">
    <property type="entry name" value="ZF_RING_2"/>
    <property type="match status" value="1"/>
</dbReference>
<evidence type="ECO:0000256" key="1">
    <source>
        <dbReference type="ARBA" id="ARBA00008649"/>
    </source>
</evidence>
<name>A0ABR3VPL6_HUMIN</name>
<feature type="region of interest" description="Disordered" evidence="9">
    <location>
        <begin position="918"/>
        <end position="939"/>
    </location>
</feature>
<evidence type="ECO:0000259" key="11">
    <source>
        <dbReference type="PROSITE" id="PS50089"/>
    </source>
</evidence>
<dbReference type="InterPro" id="IPR018957">
    <property type="entry name" value="Znf_C3HC4_RING-type"/>
</dbReference>
<feature type="compositionally biased region" description="Basic and acidic residues" evidence="9">
    <location>
        <begin position="179"/>
        <end position="188"/>
    </location>
</feature>
<feature type="region of interest" description="Disordered" evidence="9">
    <location>
        <begin position="161"/>
        <end position="242"/>
    </location>
</feature>
<dbReference type="SMART" id="SM00184">
    <property type="entry name" value="RING"/>
    <property type="match status" value="1"/>
</dbReference>
<feature type="compositionally biased region" description="Pro residues" evidence="9">
    <location>
        <begin position="497"/>
        <end position="508"/>
    </location>
</feature>
<feature type="compositionally biased region" description="Low complexity" evidence="9">
    <location>
        <begin position="706"/>
        <end position="726"/>
    </location>
</feature>
<feature type="compositionally biased region" description="Low complexity" evidence="9">
    <location>
        <begin position="448"/>
        <end position="461"/>
    </location>
</feature>
<dbReference type="InterPro" id="IPR017907">
    <property type="entry name" value="Znf_RING_CS"/>
</dbReference>
<dbReference type="PROSITE" id="PS00518">
    <property type="entry name" value="ZF_RING_1"/>
    <property type="match status" value="1"/>
</dbReference>
<feature type="compositionally biased region" description="Basic and acidic residues" evidence="9">
    <location>
        <begin position="291"/>
        <end position="313"/>
    </location>
</feature>
<dbReference type="InterPro" id="IPR036028">
    <property type="entry name" value="SH3-like_dom_sf"/>
</dbReference>
<evidence type="ECO:0000313" key="12">
    <source>
        <dbReference type="EMBL" id="KAL1843771.1"/>
    </source>
</evidence>
<feature type="region of interest" description="Disordered" evidence="9">
    <location>
        <begin position="843"/>
        <end position="868"/>
    </location>
</feature>
<dbReference type="Pfam" id="PF00097">
    <property type="entry name" value="zf-C3HC4"/>
    <property type="match status" value="1"/>
</dbReference>
<keyword evidence="3" id="KW-0479">Metal-binding</keyword>
<sequence>MTDSPRQGAATAQTAPSLETELTCSICTDLLHQPLTLLDCLHTFCGACLKEWFHFQAERIETSPDPPPPPEVPIFTCPSCRERVRDTRHDARVASLLDVFLALNPGRGRAEEEKREMDARYKRGERVMPRIRRLEGRTEAERRADEEERALIEEARRVSLREATERAATAAGAGTGTRSSREGSERRRATSVARRPEGSSGSGGEMRRRRRRSESQQRRPDGGEVTAPGQEGVVRQRQVEHQSSLRNLISVGGMDTRDIEREIEEFARQIQEEGLLDGLDLDNLDLENNDELSRKITEAYRRRQRERRRDGGRRSNASAHSYRSADVSASRPRSRTDDSSRPTSRQQAHLPSSSRAASASGSGGEERGRYPPSSSAHLEVQDASRRRRTSSASRSATLPVSPTQPDARVDARAGPRAATDLSSRAATTSAPSSRGDSPANRPIPFRPTPADTTRTRSSSRPPRSDIRPESPTLGFPLASPPQHHHHHQQQQQQQQQQPPPTTRRPAPPRYKEPVIHCRTCPREHIEYDLHFRCHMCHNGDWHICLDCWRRRKGCLQWFGFGAAAWGRWERAKLSGPVPPVPHFLSPQRYLPPPGYKGGSTGNVSGDGRRGVGSAGMMMMMMMAMAENPLDRLQTGAFCAACSAWAADCYWRCDVCNDGEWGFCSECVGRGKTCSHPLLPVAYRAVQQASPLLPSPLPPPGGNANVPGTSNNNPSGSGSPTTFTAPGTGTGTGNFHPLPIAPPPCAICRIPIPPSSGHSHFHCPVCPSPTGAQDSSSSNPASPTGTGTNTGVSATTPAGHDICTSCYNSLVAQGRIAPENGPNGWRRCARGHRMVVVGYVTSAGHGAAGSDMRTSGSGSGGGSSGGGGGGGALYLRRRIDRDLVGGCRLRIEELDGSPTTTTTTGPAGTGQWLLASWRDDSASPQPSSPTSPTTPNSGRRLQRLYPRDVSVSSPPPGVAVTAAASAKGTWTDGFPPDGGTGSRAVAGWGWIPAAGVDDELMFPRGAEILEVEDVNGEWFHGYYMGERGLFPAPYVRVVGGR</sequence>
<evidence type="ECO:0000256" key="8">
    <source>
        <dbReference type="PROSITE-ProRule" id="PRU00192"/>
    </source>
</evidence>
<dbReference type="PROSITE" id="PS50002">
    <property type="entry name" value="SH3"/>
    <property type="match status" value="1"/>
</dbReference>
<gene>
    <name evidence="12" type="ORF">VTJ49DRAFT_7481</name>
</gene>
<feature type="region of interest" description="Disordered" evidence="9">
    <location>
        <begin position="691"/>
        <end position="734"/>
    </location>
</feature>
<dbReference type="InterPro" id="IPR001452">
    <property type="entry name" value="SH3_domain"/>
</dbReference>
<reference evidence="12 13" key="1">
    <citation type="journal article" date="2024" name="Commun. Biol.">
        <title>Comparative genomic analysis of thermophilic fungi reveals convergent evolutionary adaptations and gene losses.</title>
        <authorList>
            <person name="Steindorff A.S."/>
            <person name="Aguilar-Pontes M.V."/>
            <person name="Robinson A.J."/>
            <person name="Andreopoulos B."/>
            <person name="LaButti K."/>
            <person name="Kuo A."/>
            <person name="Mondo S."/>
            <person name="Riley R."/>
            <person name="Otillar R."/>
            <person name="Haridas S."/>
            <person name="Lipzen A."/>
            <person name="Grimwood J."/>
            <person name="Schmutz J."/>
            <person name="Clum A."/>
            <person name="Reid I.D."/>
            <person name="Moisan M.C."/>
            <person name="Butler G."/>
            <person name="Nguyen T.T.M."/>
            <person name="Dewar K."/>
            <person name="Conant G."/>
            <person name="Drula E."/>
            <person name="Henrissat B."/>
            <person name="Hansel C."/>
            <person name="Singer S."/>
            <person name="Hutchinson M.I."/>
            <person name="de Vries R.P."/>
            <person name="Natvig D.O."/>
            <person name="Powell A.J."/>
            <person name="Tsang A."/>
            <person name="Grigoriev I.V."/>
        </authorList>
    </citation>
    <scope>NUCLEOTIDE SEQUENCE [LARGE SCALE GENOMIC DNA]</scope>
    <source>
        <strain evidence="12 13">CBS 620.91</strain>
    </source>
</reference>
<feature type="compositionally biased region" description="Gly residues" evidence="9">
    <location>
        <begin position="856"/>
        <end position="868"/>
    </location>
</feature>
<accession>A0ABR3VPL6</accession>
<feature type="domain" description="RING-type" evidence="11">
    <location>
        <begin position="24"/>
        <end position="81"/>
    </location>
</feature>
<keyword evidence="13" id="KW-1185">Reference proteome</keyword>
<feature type="region of interest" description="Disordered" evidence="9">
    <location>
        <begin position="287"/>
        <end position="512"/>
    </location>
</feature>
<feature type="compositionally biased region" description="Low complexity" evidence="9">
    <location>
        <begin position="422"/>
        <end position="434"/>
    </location>
</feature>
<evidence type="ECO:0000313" key="13">
    <source>
        <dbReference type="Proteomes" id="UP001583172"/>
    </source>
</evidence>
<dbReference type="SMART" id="SM00326">
    <property type="entry name" value="SH3"/>
    <property type="match status" value="1"/>
</dbReference>
<evidence type="ECO:0000256" key="9">
    <source>
        <dbReference type="SAM" id="MobiDB-lite"/>
    </source>
</evidence>
<evidence type="ECO:0000256" key="2">
    <source>
        <dbReference type="ARBA" id="ARBA00022443"/>
    </source>
</evidence>
<dbReference type="SUPFAM" id="SSF50044">
    <property type="entry name" value="SH3-domain"/>
    <property type="match status" value="1"/>
</dbReference>
<comment type="caution">
    <text evidence="12">The sequence shown here is derived from an EMBL/GenBank/DDBJ whole genome shotgun (WGS) entry which is preliminary data.</text>
</comment>
<dbReference type="Gene3D" id="2.30.30.40">
    <property type="entry name" value="SH3 Domains"/>
    <property type="match status" value="1"/>
</dbReference>
<evidence type="ECO:0000256" key="4">
    <source>
        <dbReference type="ARBA" id="ARBA00022771"/>
    </source>
</evidence>
<dbReference type="EMBL" id="JAZGSY010000009">
    <property type="protein sequence ID" value="KAL1843771.1"/>
    <property type="molecule type" value="Genomic_DNA"/>
</dbReference>
<feature type="compositionally biased region" description="Basic and acidic residues" evidence="9">
    <location>
        <begin position="213"/>
        <end position="222"/>
    </location>
</feature>
<evidence type="ECO:0000259" key="10">
    <source>
        <dbReference type="PROSITE" id="PS50002"/>
    </source>
</evidence>
<feature type="region of interest" description="Disordered" evidence="9">
    <location>
        <begin position="768"/>
        <end position="792"/>
    </location>
</feature>
<dbReference type="PANTHER" id="PTHR16079:SF4">
    <property type="entry name" value="E3 UBIQUITIN-PROTEIN LIGASE CHFR"/>
    <property type="match status" value="1"/>
</dbReference>
<dbReference type="InterPro" id="IPR001841">
    <property type="entry name" value="Znf_RING"/>
</dbReference>
<keyword evidence="5" id="KW-0862">Zinc</keyword>
<dbReference type="InterPro" id="IPR013083">
    <property type="entry name" value="Znf_RING/FYVE/PHD"/>
</dbReference>
<feature type="compositionally biased region" description="Low complexity" evidence="9">
    <location>
        <begin position="921"/>
        <end position="934"/>
    </location>
</feature>
<dbReference type="InterPro" id="IPR052256">
    <property type="entry name" value="E3_ubiquitin-ligase_CHFR"/>
</dbReference>
<keyword evidence="4 7" id="KW-0863">Zinc-finger</keyword>
<evidence type="ECO:0000256" key="6">
    <source>
        <dbReference type="ARBA" id="ARBA00022843"/>
    </source>
</evidence>
<feature type="compositionally biased region" description="Polar residues" evidence="9">
    <location>
        <begin position="769"/>
        <end position="792"/>
    </location>
</feature>
<dbReference type="Gene3D" id="3.30.40.10">
    <property type="entry name" value="Zinc/RING finger domain, C3HC4 (zinc finger)"/>
    <property type="match status" value="1"/>
</dbReference>
<evidence type="ECO:0008006" key="14">
    <source>
        <dbReference type="Google" id="ProtNLM"/>
    </source>
</evidence>
<feature type="domain" description="SH3" evidence="10">
    <location>
        <begin position="978"/>
        <end position="1039"/>
    </location>
</feature>
<evidence type="ECO:0000256" key="5">
    <source>
        <dbReference type="ARBA" id="ARBA00022833"/>
    </source>
</evidence>
<keyword evidence="6" id="KW-0832">Ubl conjugation</keyword>
<keyword evidence="2 8" id="KW-0728">SH3 domain</keyword>
<feature type="compositionally biased region" description="Low complexity" evidence="9">
    <location>
        <begin position="166"/>
        <end position="178"/>
    </location>
</feature>
<proteinExistence type="inferred from homology"/>
<comment type="similarity">
    <text evidence="1">Belongs to the SH3RF family.</text>
</comment>
<protein>
    <recommendedName>
        <fullName evidence="14">RING-type domain-containing protein</fullName>
    </recommendedName>
</protein>
<dbReference type="SUPFAM" id="SSF57850">
    <property type="entry name" value="RING/U-box"/>
    <property type="match status" value="1"/>
</dbReference>
<dbReference type="PANTHER" id="PTHR16079">
    <property type="entry name" value="UBIQUITIN LIGASE PROTEIN CHFR"/>
    <property type="match status" value="1"/>
</dbReference>
<organism evidence="12 13">
    <name type="scientific">Humicola insolens</name>
    <name type="common">Soft-rot fungus</name>
    <dbReference type="NCBI Taxonomy" id="85995"/>
    <lineage>
        <taxon>Eukaryota</taxon>
        <taxon>Fungi</taxon>
        <taxon>Dikarya</taxon>
        <taxon>Ascomycota</taxon>
        <taxon>Pezizomycotina</taxon>
        <taxon>Sordariomycetes</taxon>
        <taxon>Sordariomycetidae</taxon>
        <taxon>Sordariales</taxon>
        <taxon>Chaetomiaceae</taxon>
        <taxon>Mycothermus</taxon>
    </lineage>
</organism>
<evidence type="ECO:0000256" key="3">
    <source>
        <dbReference type="ARBA" id="ARBA00022723"/>
    </source>
</evidence>
<dbReference type="Proteomes" id="UP001583172">
    <property type="component" value="Unassembled WGS sequence"/>
</dbReference>